<feature type="domain" description="FAD-binding" evidence="4">
    <location>
        <begin position="162"/>
        <end position="249"/>
    </location>
</feature>
<evidence type="ECO:0000313" key="6">
    <source>
        <dbReference type="EMBL" id="CBF77718.1"/>
    </source>
</evidence>
<dbReference type="PANTHER" id="PTHR43004">
    <property type="entry name" value="TRK SYSTEM POTASSIUM UPTAKE PROTEIN"/>
    <property type="match status" value="1"/>
</dbReference>
<dbReference type="Pfam" id="PF01494">
    <property type="entry name" value="FAD_binding_3"/>
    <property type="match status" value="2"/>
</dbReference>
<organism evidence="6 7">
    <name type="scientific">Emericella nidulans (strain FGSC A4 / ATCC 38163 / CBS 112.46 / NRRL 194 / M139)</name>
    <name type="common">Aspergillus nidulans</name>
    <dbReference type="NCBI Taxonomy" id="227321"/>
    <lineage>
        <taxon>Eukaryota</taxon>
        <taxon>Fungi</taxon>
        <taxon>Dikarya</taxon>
        <taxon>Ascomycota</taxon>
        <taxon>Pezizomycotina</taxon>
        <taxon>Eurotiomycetes</taxon>
        <taxon>Eurotiomycetidae</taxon>
        <taxon>Eurotiales</taxon>
        <taxon>Aspergillaceae</taxon>
        <taxon>Aspergillus</taxon>
        <taxon>Aspergillus subgen. Nidulantes</taxon>
    </lineage>
</organism>
<evidence type="ECO:0000256" key="1">
    <source>
        <dbReference type="ARBA" id="ARBA00022630"/>
    </source>
</evidence>
<evidence type="ECO:0000313" key="7">
    <source>
        <dbReference type="Proteomes" id="UP000000560"/>
    </source>
</evidence>
<dbReference type="SUPFAM" id="SSF51905">
    <property type="entry name" value="FAD/NAD(P)-binding domain"/>
    <property type="match status" value="1"/>
</dbReference>
<dbReference type="InterPro" id="IPR013154">
    <property type="entry name" value="ADH-like_N"/>
</dbReference>
<feature type="domain" description="FAD-binding" evidence="4">
    <location>
        <begin position="62"/>
        <end position="156"/>
    </location>
</feature>
<dbReference type="GeneID" id="2872143"/>
<gene>
    <name evidence="6" type="ORF">ANIA_04344</name>
</gene>
<dbReference type="GO" id="GO:0071949">
    <property type="term" value="F:FAD binding"/>
    <property type="evidence" value="ECO:0007669"/>
    <property type="project" value="InterPro"/>
</dbReference>
<evidence type="ECO:0000256" key="3">
    <source>
        <dbReference type="ARBA" id="ARBA00023002"/>
    </source>
</evidence>
<dbReference type="InterPro" id="IPR011032">
    <property type="entry name" value="GroES-like_sf"/>
</dbReference>
<dbReference type="OrthoDB" id="1716816at2759"/>
<name>Q5B536_EMENI</name>
<dbReference type="Pfam" id="PF08240">
    <property type="entry name" value="ADH_N"/>
    <property type="match status" value="1"/>
</dbReference>
<dbReference type="InterPro" id="IPR050641">
    <property type="entry name" value="RIFMO-like"/>
</dbReference>
<feature type="domain" description="Alcohol dehydrogenase-like N-terminal" evidence="5">
    <location>
        <begin position="527"/>
        <end position="647"/>
    </location>
</feature>
<dbReference type="EMBL" id="BN001303">
    <property type="protein sequence ID" value="CBF77718.1"/>
    <property type="molecule type" value="Genomic_DNA"/>
</dbReference>
<protein>
    <recommendedName>
        <fullName evidence="8">FAD-binding domain-containing protein</fullName>
    </recommendedName>
</protein>
<reference evidence="7" key="1">
    <citation type="journal article" date="2005" name="Nature">
        <title>Sequencing of Aspergillus nidulans and comparative analysis with A. fumigatus and A. oryzae.</title>
        <authorList>
            <person name="Galagan J.E."/>
            <person name="Calvo S.E."/>
            <person name="Cuomo C."/>
            <person name="Ma L.J."/>
            <person name="Wortman J.R."/>
            <person name="Batzoglou S."/>
            <person name="Lee S.I."/>
            <person name="Basturkmen M."/>
            <person name="Spevak C.C."/>
            <person name="Clutterbuck J."/>
            <person name="Kapitonov V."/>
            <person name="Jurka J."/>
            <person name="Scazzocchio C."/>
            <person name="Farman M."/>
            <person name="Butler J."/>
            <person name="Purcell S."/>
            <person name="Harris S."/>
            <person name="Braus G.H."/>
            <person name="Draht O."/>
            <person name="Busch S."/>
            <person name="D'Enfert C."/>
            <person name="Bouchier C."/>
            <person name="Goldman G.H."/>
            <person name="Bell-Pedersen D."/>
            <person name="Griffiths-Jones S."/>
            <person name="Doonan J.H."/>
            <person name="Yu J."/>
            <person name="Vienken K."/>
            <person name="Pain A."/>
            <person name="Freitag M."/>
            <person name="Selker E.U."/>
            <person name="Archer D.B."/>
            <person name="Penalva M.A."/>
            <person name="Oakley B.R."/>
            <person name="Momany M."/>
            <person name="Tanaka T."/>
            <person name="Kumagai T."/>
            <person name="Asai K."/>
            <person name="Machida M."/>
            <person name="Nierman W.C."/>
            <person name="Denning D.W."/>
            <person name="Caddick M."/>
            <person name="Hynes M."/>
            <person name="Paoletti M."/>
            <person name="Fischer R."/>
            <person name="Miller B."/>
            <person name="Dyer P."/>
            <person name="Sachs M.S."/>
            <person name="Osmani S.A."/>
            <person name="Birren B.W."/>
        </authorList>
    </citation>
    <scope>NUCLEOTIDE SEQUENCE [LARGE SCALE GENOMIC DNA]</scope>
    <source>
        <strain evidence="7">FGSC A4 / ATCC 38163 / CBS 112.46 / NRRL 194 / M139</strain>
    </source>
</reference>
<dbReference type="eggNOG" id="KOG3855">
    <property type="taxonomic scope" value="Eukaryota"/>
</dbReference>
<dbReference type="InterPro" id="IPR002938">
    <property type="entry name" value="FAD-bd"/>
</dbReference>
<dbReference type="KEGG" id="ani:ANIA_04344"/>
<dbReference type="InterPro" id="IPR036188">
    <property type="entry name" value="FAD/NAD-bd_sf"/>
</dbReference>
<keyword evidence="7" id="KW-1185">Reference proteome</keyword>
<dbReference type="Proteomes" id="UP000000560">
    <property type="component" value="Chromosome III"/>
</dbReference>
<keyword evidence="1" id="KW-0285">Flavoprotein</keyword>
<reference evidence="7" key="2">
    <citation type="journal article" date="2009" name="Fungal Genet. Biol.">
        <title>The 2008 update of the Aspergillus nidulans genome annotation: a community effort.</title>
        <authorList>
            <person name="Wortman J.R."/>
            <person name="Gilsenan J.M."/>
            <person name="Joardar V."/>
            <person name="Deegan J."/>
            <person name="Clutterbuck J."/>
            <person name="Andersen M.R."/>
            <person name="Archer D."/>
            <person name="Bencina M."/>
            <person name="Braus G."/>
            <person name="Coutinho P."/>
            <person name="von Dohren H."/>
            <person name="Doonan J."/>
            <person name="Driessen A.J."/>
            <person name="Durek P."/>
            <person name="Espeso E."/>
            <person name="Fekete E."/>
            <person name="Flipphi M."/>
            <person name="Estrada C.G."/>
            <person name="Geysens S."/>
            <person name="Goldman G."/>
            <person name="de Groot P.W."/>
            <person name="Hansen K."/>
            <person name="Harris S.D."/>
            <person name="Heinekamp T."/>
            <person name="Helmstaedt K."/>
            <person name="Henrissat B."/>
            <person name="Hofmann G."/>
            <person name="Homan T."/>
            <person name="Horio T."/>
            <person name="Horiuchi H."/>
            <person name="James S."/>
            <person name="Jones M."/>
            <person name="Karaffa L."/>
            <person name="Karanyi Z."/>
            <person name="Kato M."/>
            <person name="Keller N."/>
            <person name="Kelly D.E."/>
            <person name="Kiel J.A."/>
            <person name="Kim J.M."/>
            <person name="van der Klei I.J."/>
            <person name="Klis F.M."/>
            <person name="Kovalchuk A."/>
            <person name="Krasevec N."/>
            <person name="Kubicek C.P."/>
            <person name="Liu B."/>
            <person name="Maccabe A."/>
            <person name="Meyer V."/>
            <person name="Mirabito P."/>
            <person name="Miskei M."/>
            <person name="Mos M."/>
            <person name="Mullins J."/>
            <person name="Nelson D.R."/>
            <person name="Nielsen J."/>
            <person name="Oakley B.R."/>
            <person name="Osmani S.A."/>
            <person name="Pakula T."/>
            <person name="Paszewski A."/>
            <person name="Paulsen I."/>
            <person name="Pilsyk S."/>
            <person name="Pocsi I."/>
            <person name="Punt P.J."/>
            <person name="Ram A.F."/>
            <person name="Ren Q."/>
            <person name="Robellet X."/>
            <person name="Robson G."/>
            <person name="Seiboth B."/>
            <person name="van Solingen P."/>
            <person name="Specht T."/>
            <person name="Sun J."/>
            <person name="Taheri-Talesh N."/>
            <person name="Takeshita N."/>
            <person name="Ussery D."/>
            <person name="vanKuyk P.A."/>
            <person name="Visser H."/>
            <person name="van de Vondervoort P.J."/>
            <person name="de Vries R.P."/>
            <person name="Walton J."/>
            <person name="Xiang X."/>
            <person name="Xiong Y."/>
            <person name="Zeng A.P."/>
            <person name="Brandt B.W."/>
            <person name="Cornell M.J."/>
            <person name="van den Hondel C.A."/>
            <person name="Visser J."/>
            <person name="Oliver S.G."/>
            <person name="Turner G."/>
        </authorList>
    </citation>
    <scope>GENOME REANNOTATION</scope>
    <source>
        <strain evidence="7">FGSC A4 / ATCC 38163 / CBS 112.46 / NRRL 194 / M139</strain>
    </source>
</reference>
<evidence type="ECO:0000259" key="4">
    <source>
        <dbReference type="Pfam" id="PF01494"/>
    </source>
</evidence>
<keyword evidence="2" id="KW-0274">FAD</keyword>
<dbReference type="GO" id="GO:0016491">
    <property type="term" value="F:oxidoreductase activity"/>
    <property type="evidence" value="ECO:0000318"/>
    <property type="project" value="GO_Central"/>
</dbReference>
<sequence length="664" mass="73656">MTKTCKRCTAGQPRCIRVPSRCLIQLVEEIDAGRNSVTLKDGRRVTTRGWHTMFEAMHGTYLDYCLNIRQKYSEEVIRQSYQKLGVEPYIGWKLESFSLDHESEDEYKVTSHVRNSKTDQLLVVKCKYIIGADGGQSLIRRLANVPIEGERTTTEMLAKYGNRLTEEDAKQEAVKSMEPFTLDLESIEWWTLYSINQHVADTYISNNGVVLGGDACHTHSSGAAQGMNTGVHDAVNLAWKLGETYDSECRPAAHRLIELDKAFSAVISGQIPDSYKGRYTAANELFTKLFNETIQFSIGLGIHYNENMINRPSTTGMTSAGWRAPDGLVYPPRLAPAGPYVLILAGQPSETQANLAIVVEALGALVTRLPRDMIRFITVVAQNVAHGDRFFSIPRLGYFCFDQDQSAHAAYTISPGRGAMVILRPDVIHVMRCSTSRFGSRLRRFEHAEYIECCKRPNDLWPLWLSVEKQQRKARIPTGLKHRSTSRQIQGLIASQIQKQGTTMRAAQFYAAGDVRVEDVPVPQASDDRVLIEVEWCGICGSDLNEYMFGPFAIPSLQSGPHPLTNALLPVTMGHEFTGRIKYVPESISHLKKGQAVVVDPRYYCSSCTPCLHTATNSCEKIGFMGLSGGGGGLSEFVAVRPEAVHVLSEDGSAYMDLAAAALI</sequence>
<dbReference type="Gene3D" id="3.50.50.60">
    <property type="entry name" value="FAD/NAD(P)-binding domain"/>
    <property type="match status" value="2"/>
</dbReference>
<dbReference type="STRING" id="227321.Q5B536"/>
<dbReference type="HOGENOM" id="CLU_413325_0_0_1"/>
<proteinExistence type="predicted"/>
<dbReference type="eggNOG" id="KOG0024">
    <property type="taxonomic scope" value="Eukaryota"/>
</dbReference>
<accession>Q5B536</accession>
<dbReference type="InParanoid" id="Q5B536"/>
<dbReference type="Gene3D" id="3.30.70.2450">
    <property type="match status" value="1"/>
</dbReference>
<evidence type="ECO:0000259" key="5">
    <source>
        <dbReference type="Pfam" id="PF08240"/>
    </source>
</evidence>
<dbReference type="AlphaFoldDB" id="Q5B536"/>
<evidence type="ECO:0008006" key="8">
    <source>
        <dbReference type="Google" id="ProtNLM"/>
    </source>
</evidence>
<dbReference type="SUPFAM" id="SSF50129">
    <property type="entry name" value="GroES-like"/>
    <property type="match status" value="1"/>
</dbReference>
<evidence type="ECO:0000256" key="2">
    <source>
        <dbReference type="ARBA" id="ARBA00022827"/>
    </source>
</evidence>
<keyword evidence="3" id="KW-0560">Oxidoreductase</keyword>
<dbReference type="PANTHER" id="PTHR43004:SF5">
    <property type="entry name" value="FAD-BINDING DOMAIN-CONTAINING PROTEIN"/>
    <property type="match status" value="1"/>
</dbReference>
<dbReference type="RefSeq" id="XP_661948.1">
    <property type="nucleotide sequence ID" value="XM_656856.1"/>
</dbReference>
<accession>C8V945</accession>
<dbReference type="Gene3D" id="3.90.180.10">
    <property type="entry name" value="Medium-chain alcohol dehydrogenases, catalytic domain"/>
    <property type="match status" value="1"/>
</dbReference>
<dbReference type="GO" id="GO:0016709">
    <property type="term" value="F:oxidoreductase activity, acting on paired donors, with incorporation or reduction of molecular oxygen, NAD(P)H as one donor, and incorporation of one atom of oxygen"/>
    <property type="evidence" value="ECO:0007669"/>
    <property type="project" value="UniProtKB-ARBA"/>
</dbReference>